<name>A0A139A1K2_GONPJ</name>
<organism evidence="2 3">
    <name type="scientific">Gonapodya prolifera (strain JEL478)</name>
    <name type="common">Monoblepharis prolifera</name>
    <dbReference type="NCBI Taxonomy" id="1344416"/>
    <lineage>
        <taxon>Eukaryota</taxon>
        <taxon>Fungi</taxon>
        <taxon>Fungi incertae sedis</taxon>
        <taxon>Chytridiomycota</taxon>
        <taxon>Chytridiomycota incertae sedis</taxon>
        <taxon>Monoblepharidomycetes</taxon>
        <taxon>Monoblepharidales</taxon>
        <taxon>Gonapodyaceae</taxon>
        <taxon>Gonapodya</taxon>
    </lineage>
</organism>
<dbReference type="EMBL" id="KQ965819">
    <property type="protein sequence ID" value="KXS10670.1"/>
    <property type="molecule type" value="Genomic_DNA"/>
</dbReference>
<evidence type="ECO:0000259" key="1">
    <source>
        <dbReference type="Pfam" id="PF08707"/>
    </source>
</evidence>
<dbReference type="Proteomes" id="UP000070544">
    <property type="component" value="Unassembled WGS sequence"/>
</dbReference>
<feature type="domain" description="Primase C-terminal 2" evidence="1">
    <location>
        <begin position="133"/>
        <end position="199"/>
    </location>
</feature>
<dbReference type="Pfam" id="PF08707">
    <property type="entry name" value="PriCT_2"/>
    <property type="match status" value="1"/>
</dbReference>
<sequence>MKSMLRIECGSNIVFGNAIISFSFIIYKEGCSAADSLAASASLRQYAPGEASYLSSDVLDPVEFTMSMIPNSKDKPQGDALWLMVGDQPRLMLKVPITYHKVVGEGITLFAESQVALLPGLHLTFSQKPQGHAVWWLIGMALRNQSLDEGDRDKYLSVWIRWSKLAPGVYPNEEKVCRREWNTMEIRKDDRVRAKIPTLLKVAEVYRLDVVVGAMVRARVNFERLFKLDVDHFDEIDTYSDTPNGYCKPYDLERFDIEISQSPMGSGKTYQIQQVATSPTNSNSLENSNILLDLVRHSRKTIVVDAFLSNRTKNLFSMLRSRFGKRVGVSVNKATWDKDEKCAVVRGIAKSLREISDVKHRFVKHLSAAVKRGEKLCVVVGSKAFKDEVLEIVVAMMGPDFAKQIAEYDRLTDEATMAGLVNVNERWWVPMCVS</sequence>
<protein>
    <recommendedName>
        <fullName evidence="1">Primase C-terminal 2 domain-containing protein</fullName>
    </recommendedName>
</protein>
<keyword evidence="3" id="KW-1185">Reference proteome</keyword>
<dbReference type="AlphaFoldDB" id="A0A139A1K2"/>
<accession>A0A139A1K2</accession>
<dbReference type="GO" id="GO:0016817">
    <property type="term" value="F:hydrolase activity, acting on acid anhydrides"/>
    <property type="evidence" value="ECO:0007669"/>
    <property type="project" value="InterPro"/>
</dbReference>
<gene>
    <name evidence="2" type="ORF">M427DRAFT_507618</name>
</gene>
<reference evidence="2 3" key="1">
    <citation type="journal article" date="2015" name="Genome Biol. Evol.">
        <title>Phylogenomic analyses indicate that early fungi evolved digesting cell walls of algal ancestors of land plants.</title>
        <authorList>
            <person name="Chang Y."/>
            <person name="Wang S."/>
            <person name="Sekimoto S."/>
            <person name="Aerts A.L."/>
            <person name="Choi C."/>
            <person name="Clum A."/>
            <person name="LaButti K.M."/>
            <person name="Lindquist E.A."/>
            <person name="Yee Ngan C."/>
            <person name="Ohm R.A."/>
            <person name="Salamov A.A."/>
            <person name="Grigoriev I.V."/>
            <person name="Spatafora J.W."/>
            <person name="Berbee M.L."/>
        </authorList>
    </citation>
    <scope>NUCLEOTIDE SEQUENCE [LARGE SCALE GENOMIC DNA]</scope>
    <source>
        <strain evidence="2 3">JEL478</strain>
    </source>
</reference>
<proteinExistence type="predicted"/>
<dbReference type="InterPro" id="IPR014819">
    <property type="entry name" value="PriCT_2"/>
</dbReference>
<evidence type="ECO:0000313" key="2">
    <source>
        <dbReference type="EMBL" id="KXS10670.1"/>
    </source>
</evidence>
<evidence type="ECO:0000313" key="3">
    <source>
        <dbReference type="Proteomes" id="UP000070544"/>
    </source>
</evidence>